<proteinExistence type="predicted"/>
<evidence type="ECO:0000259" key="1">
    <source>
        <dbReference type="Pfam" id="PF15919"/>
    </source>
</evidence>
<dbReference type="InterPro" id="IPR051404">
    <property type="entry name" value="TA_system_antitoxin"/>
</dbReference>
<evidence type="ECO:0000313" key="2">
    <source>
        <dbReference type="EMBL" id="OGK43468.1"/>
    </source>
</evidence>
<dbReference type="InterPro" id="IPR031807">
    <property type="entry name" value="HicB-like"/>
</dbReference>
<comment type="caution">
    <text evidence="2">The sequence shown here is derived from an EMBL/GenBank/DDBJ whole genome shotgun (WGS) entry which is preliminary data.</text>
</comment>
<dbReference type="Gene3D" id="3.30.160.250">
    <property type="match status" value="1"/>
</dbReference>
<organism evidence="2 3">
    <name type="scientific">Candidatus Roizmanbacteria bacterium RIFCSPLOWO2_01_FULL_37_16</name>
    <dbReference type="NCBI Taxonomy" id="1802058"/>
    <lineage>
        <taxon>Bacteria</taxon>
        <taxon>Candidatus Roizmaniibacteriota</taxon>
    </lineage>
</organism>
<protein>
    <recommendedName>
        <fullName evidence="1">HicB-like antitoxin of toxin-antitoxin system domain-containing protein</fullName>
    </recommendedName>
</protein>
<feature type="domain" description="HicB-like antitoxin of toxin-antitoxin system" evidence="1">
    <location>
        <begin position="6"/>
        <end position="84"/>
    </location>
</feature>
<accession>A0A1F7IJC3</accession>
<gene>
    <name evidence="2" type="ORF">A3B40_01955</name>
</gene>
<dbReference type="SUPFAM" id="SSF143100">
    <property type="entry name" value="TTHA1013/TTHA0281-like"/>
    <property type="match status" value="1"/>
</dbReference>
<reference evidence="2 3" key="1">
    <citation type="journal article" date="2016" name="Nat. Commun.">
        <title>Thousands of microbial genomes shed light on interconnected biogeochemical processes in an aquifer system.</title>
        <authorList>
            <person name="Anantharaman K."/>
            <person name="Brown C.T."/>
            <person name="Hug L.A."/>
            <person name="Sharon I."/>
            <person name="Castelle C.J."/>
            <person name="Probst A.J."/>
            <person name="Thomas B.C."/>
            <person name="Singh A."/>
            <person name="Wilkins M.J."/>
            <person name="Karaoz U."/>
            <person name="Brodie E.L."/>
            <person name="Williams K.H."/>
            <person name="Hubbard S.S."/>
            <person name="Banfield J.F."/>
        </authorList>
    </citation>
    <scope>NUCLEOTIDE SEQUENCE [LARGE SCALE GENOMIC DNA]</scope>
</reference>
<dbReference type="PANTHER" id="PTHR34504:SF2">
    <property type="entry name" value="UPF0150 PROTEIN SSL0259"/>
    <property type="match status" value="1"/>
</dbReference>
<dbReference type="PANTHER" id="PTHR34504">
    <property type="entry name" value="ANTITOXIN HICB"/>
    <property type="match status" value="1"/>
</dbReference>
<evidence type="ECO:0000313" key="3">
    <source>
        <dbReference type="Proteomes" id="UP000178040"/>
    </source>
</evidence>
<dbReference type="Proteomes" id="UP000178040">
    <property type="component" value="Unassembled WGS sequence"/>
</dbReference>
<dbReference type="InterPro" id="IPR035069">
    <property type="entry name" value="TTHA1013/TTHA0281-like"/>
</dbReference>
<dbReference type="EMBL" id="MGAI01000050">
    <property type="protein sequence ID" value="OGK43468.1"/>
    <property type="molecule type" value="Genomic_DNA"/>
</dbReference>
<dbReference type="AlphaFoldDB" id="A0A1F7IJC3"/>
<dbReference type="Pfam" id="PF15919">
    <property type="entry name" value="HicB_lk_antitox"/>
    <property type="match status" value="1"/>
</dbReference>
<sequence>MQFFKYTITITPDEETTNAYNVSVPAFPEIATCGDSYEEARFMAQDALELVILSHLDEGQKIPPDKKPAKIDKKSRVEEIVVTISHQVTASPADYVKNAIFQSSRSS</sequence>
<name>A0A1F7IJC3_9BACT</name>